<protein>
    <submittedName>
        <fullName evidence="3">Uncharacterized protein</fullName>
    </submittedName>
</protein>
<keyword evidence="2" id="KW-0812">Transmembrane</keyword>
<proteinExistence type="predicted"/>
<dbReference type="OrthoDB" id="307812at2157"/>
<dbReference type="InterPro" id="IPR055693">
    <property type="entry name" value="DUF7269"/>
</dbReference>
<accession>A0A8J7YAM4</accession>
<sequence length="223" mass="23872">MSGTSSVRRFGWALLVALGVAALGVAVVPGAASSLPVEAFVEALGNDYFLLGLFGGVALAVLAWMVGRRATGSVTQADPPDPETILDAPRPGEGFDDLLGTTVPRHRDSGETAERLRDRLRTAAVRAEMRGGRSRERAKKRVADGRWTEDPVASQFVSDDPSSPALGEQAKLWLLGDSWVQHGARATARELTRETETERPVERERRASQPEPSSGEASGGETR</sequence>
<dbReference type="RefSeq" id="WP_162317796.1">
    <property type="nucleotide sequence ID" value="NZ_JAHQXF010000002.1"/>
</dbReference>
<feature type="transmembrane region" description="Helical" evidence="2">
    <location>
        <begin position="48"/>
        <end position="66"/>
    </location>
</feature>
<evidence type="ECO:0000313" key="4">
    <source>
        <dbReference type="Proteomes" id="UP000766550"/>
    </source>
</evidence>
<evidence type="ECO:0000256" key="1">
    <source>
        <dbReference type="SAM" id="MobiDB-lite"/>
    </source>
</evidence>
<evidence type="ECO:0000313" key="3">
    <source>
        <dbReference type="EMBL" id="MBV0924948.1"/>
    </source>
</evidence>
<feature type="region of interest" description="Disordered" evidence="1">
    <location>
        <begin position="184"/>
        <end position="223"/>
    </location>
</feature>
<dbReference type="Pfam" id="PF23933">
    <property type="entry name" value="DUF7269"/>
    <property type="match status" value="1"/>
</dbReference>
<organism evidence="3 4">
    <name type="scientific">Haloarcula limicola</name>
    <dbReference type="NCBI Taxonomy" id="1429915"/>
    <lineage>
        <taxon>Archaea</taxon>
        <taxon>Methanobacteriati</taxon>
        <taxon>Methanobacteriota</taxon>
        <taxon>Stenosarchaea group</taxon>
        <taxon>Halobacteria</taxon>
        <taxon>Halobacteriales</taxon>
        <taxon>Haloarculaceae</taxon>
        <taxon>Haloarcula</taxon>
    </lineage>
</organism>
<feature type="region of interest" description="Disordered" evidence="1">
    <location>
        <begin position="72"/>
        <end position="93"/>
    </location>
</feature>
<dbReference type="AlphaFoldDB" id="A0A8J7YAM4"/>
<feature type="compositionally biased region" description="Basic and acidic residues" evidence="1">
    <location>
        <begin position="187"/>
        <end position="208"/>
    </location>
</feature>
<reference evidence="3 4" key="1">
    <citation type="submission" date="2021-06" db="EMBL/GenBank/DDBJ databases">
        <title>New haloarchaea isolates fom saline soil.</title>
        <authorList>
            <person name="Duran-Viseras A."/>
            <person name="Sanchez-Porro C.S."/>
            <person name="Ventosa A."/>
        </authorList>
    </citation>
    <scope>NUCLEOTIDE SEQUENCE [LARGE SCALE GENOMIC DNA]</scope>
    <source>
        <strain evidence="3 4">JCM 183640</strain>
    </source>
</reference>
<keyword evidence="4" id="KW-1185">Reference proteome</keyword>
<comment type="caution">
    <text evidence="3">The sequence shown here is derived from an EMBL/GenBank/DDBJ whole genome shotgun (WGS) entry which is preliminary data.</text>
</comment>
<gene>
    <name evidence="3" type="ORF">KTS45_12145</name>
</gene>
<keyword evidence="2" id="KW-0472">Membrane</keyword>
<name>A0A8J7YAM4_9EURY</name>
<dbReference type="Proteomes" id="UP000766550">
    <property type="component" value="Unassembled WGS sequence"/>
</dbReference>
<keyword evidence="2" id="KW-1133">Transmembrane helix</keyword>
<feature type="region of interest" description="Disordered" evidence="1">
    <location>
        <begin position="126"/>
        <end position="146"/>
    </location>
</feature>
<dbReference type="EMBL" id="JAHQXF010000002">
    <property type="protein sequence ID" value="MBV0924948.1"/>
    <property type="molecule type" value="Genomic_DNA"/>
</dbReference>
<evidence type="ECO:0000256" key="2">
    <source>
        <dbReference type="SAM" id="Phobius"/>
    </source>
</evidence>